<dbReference type="EMBL" id="CP048877">
    <property type="protein sequence ID" value="QIJ71405.1"/>
    <property type="molecule type" value="Genomic_DNA"/>
</dbReference>
<evidence type="ECO:0000313" key="7">
    <source>
        <dbReference type="Proteomes" id="UP000502179"/>
    </source>
</evidence>
<keyword evidence="1" id="KW-0004">4Fe-4S</keyword>
<dbReference type="PANTHER" id="PTHR32479">
    <property type="entry name" value="GLYCOLATE OXIDASE IRON-SULFUR SUBUNIT"/>
    <property type="match status" value="1"/>
</dbReference>
<dbReference type="Pfam" id="PF13183">
    <property type="entry name" value="Fer4_8"/>
    <property type="match status" value="1"/>
</dbReference>
<keyword evidence="4" id="KW-0408">Iron</keyword>
<dbReference type="PROSITE" id="PS51379">
    <property type="entry name" value="4FE4S_FER_2"/>
    <property type="match status" value="1"/>
</dbReference>
<name>A0A6G7PUP7_9BACT</name>
<dbReference type="InterPro" id="IPR017900">
    <property type="entry name" value="4Fe4S_Fe_S_CS"/>
</dbReference>
<dbReference type="InterPro" id="IPR017896">
    <property type="entry name" value="4Fe4S_Fe-S-bd"/>
</dbReference>
<evidence type="ECO:0000256" key="5">
    <source>
        <dbReference type="ARBA" id="ARBA00023014"/>
    </source>
</evidence>
<keyword evidence="5" id="KW-0411">Iron-sulfur</keyword>
<proteinExistence type="predicted"/>
<evidence type="ECO:0000313" key="6">
    <source>
        <dbReference type="EMBL" id="QIJ71405.1"/>
    </source>
</evidence>
<evidence type="ECO:0000256" key="4">
    <source>
        <dbReference type="ARBA" id="ARBA00023004"/>
    </source>
</evidence>
<accession>A0A6G7PUP7</accession>
<keyword evidence="3" id="KW-0677">Repeat</keyword>
<evidence type="ECO:0000256" key="2">
    <source>
        <dbReference type="ARBA" id="ARBA00022723"/>
    </source>
</evidence>
<dbReference type="AlphaFoldDB" id="A0A6G7PUP7"/>
<gene>
    <name evidence="6" type="ORF">G4V39_03545</name>
</gene>
<evidence type="ECO:0000256" key="1">
    <source>
        <dbReference type="ARBA" id="ARBA00022485"/>
    </source>
</evidence>
<dbReference type="PANTHER" id="PTHR32479:SF19">
    <property type="entry name" value="ANAEROBIC GLYCEROL-3-PHOSPHATE DEHYDROGENASE SUBUNIT C"/>
    <property type="match status" value="1"/>
</dbReference>
<organism evidence="6 7">
    <name type="scientific">Thermosulfuriphilus ammonigenes</name>
    <dbReference type="NCBI Taxonomy" id="1936021"/>
    <lineage>
        <taxon>Bacteria</taxon>
        <taxon>Pseudomonadati</taxon>
        <taxon>Thermodesulfobacteriota</taxon>
        <taxon>Thermodesulfobacteria</taxon>
        <taxon>Thermodesulfobacteriales</taxon>
        <taxon>Thermodesulfobacteriaceae</taxon>
        <taxon>Thermosulfuriphilus</taxon>
    </lineage>
</organism>
<dbReference type="Proteomes" id="UP000502179">
    <property type="component" value="Chromosome"/>
</dbReference>
<dbReference type="InterPro" id="IPR004017">
    <property type="entry name" value="Cys_rich_dom"/>
</dbReference>
<dbReference type="PROSITE" id="PS00198">
    <property type="entry name" value="4FE4S_FER_1"/>
    <property type="match status" value="1"/>
</dbReference>
<dbReference type="RefSeq" id="WP_166031626.1">
    <property type="nucleotide sequence ID" value="NZ_CP048877.1"/>
</dbReference>
<dbReference type="KEGG" id="tav:G4V39_03545"/>
<keyword evidence="2" id="KW-0479">Metal-binding</keyword>
<dbReference type="Pfam" id="PF02754">
    <property type="entry name" value="CCG"/>
    <property type="match status" value="2"/>
</dbReference>
<dbReference type="GO" id="GO:0051539">
    <property type="term" value="F:4 iron, 4 sulfur cluster binding"/>
    <property type="evidence" value="ECO:0007669"/>
    <property type="project" value="UniProtKB-KW"/>
</dbReference>
<protein>
    <submittedName>
        <fullName evidence="6">(Fe-S)-binding protein</fullName>
    </submittedName>
</protein>
<keyword evidence="7" id="KW-1185">Reference proteome</keyword>
<reference evidence="6 7" key="1">
    <citation type="submission" date="2020-02" db="EMBL/GenBank/DDBJ databases">
        <title>Genome analysis of Thermosulfuriphilus ammonigenes ST65T, an anaerobic thermophilic chemolithoautotrophic bacterium isolated from a deep-sea hydrothermal vent.</title>
        <authorList>
            <person name="Slobodkina G."/>
            <person name="Allioux M."/>
            <person name="Merkel A."/>
            <person name="Alain K."/>
            <person name="Jebbar M."/>
            <person name="Slobodkin A."/>
        </authorList>
    </citation>
    <scope>NUCLEOTIDE SEQUENCE [LARGE SCALE GENOMIC DNA]</scope>
    <source>
        <strain evidence="6 7">ST65</strain>
    </source>
</reference>
<dbReference type="GO" id="GO:0016491">
    <property type="term" value="F:oxidoreductase activity"/>
    <property type="evidence" value="ECO:0007669"/>
    <property type="project" value="UniProtKB-ARBA"/>
</dbReference>
<evidence type="ECO:0000256" key="3">
    <source>
        <dbReference type="ARBA" id="ARBA00022737"/>
    </source>
</evidence>
<dbReference type="SUPFAM" id="SSF46548">
    <property type="entry name" value="alpha-helical ferredoxin"/>
    <property type="match status" value="1"/>
</dbReference>
<dbReference type="GO" id="GO:0046872">
    <property type="term" value="F:metal ion binding"/>
    <property type="evidence" value="ECO:0007669"/>
    <property type="project" value="UniProtKB-KW"/>
</dbReference>
<sequence length="381" mass="41855">MRKQPFGSKNKGFSPKGTKALAEVCNLCGACEAVCPIYRLTGLETLVARGKMALVRFSDIPSQRPFRGCLLCGACKAGCSAGADAPEVVRRQRKEGLGGLNFALSLWRNDPTREAVVDLLRRGTGLALRISGLKVPELPRPDLATVAQMMGATAPREIAIFTGCGGNYLFPEASYSLWRLLNGRAYFPAEQTCCGLPFLSLGLKEEARELARRNLKALAGARVIITPCVSCAAALEEYPNLLTPSEGKAATEILKRLKGPEALLPRPKRITPFAFHIPCHLRFSLKEEAPFVEAMREIFGETFSPLERACCGFGGLLPLLERKLAYRILEKRVAGLPEDVPVVTNCTACLIALRQKLPKEKVRHLYTFWLDPEEATPWPPY</sequence>